<dbReference type="Gene3D" id="6.10.140.1990">
    <property type="match status" value="1"/>
</dbReference>
<feature type="transmembrane region" description="Helical" evidence="4">
    <location>
        <begin position="7"/>
        <end position="25"/>
    </location>
</feature>
<feature type="coiled-coil region" evidence="3">
    <location>
        <begin position="140"/>
        <end position="167"/>
    </location>
</feature>
<dbReference type="SUPFAM" id="SSF111369">
    <property type="entry name" value="HlyD-like secretion proteins"/>
    <property type="match status" value="1"/>
</dbReference>
<dbReference type="Pfam" id="PF25954">
    <property type="entry name" value="Beta-barrel_RND_2"/>
    <property type="match status" value="1"/>
</dbReference>
<keyword evidence="4" id="KW-0472">Membrane</keyword>
<comment type="similarity">
    <text evidence="1">Belongs to the membrane fusion protein (MFP) (TC 8.A.1) family.</text>
</comment>
<feature type="domain" description="CusB-like beta-barrel" evidence="6">
    <location>
        <begin position="202"/>
        <end position="274"/>
    </location>
</feature>
<dbReference type="InterPro" id="IPR058792">
    <property type="entry name" value="Beta-barrel_RND_2"/>
</dbReference>
<dbReference type="Pfam" id="PF25989">
    <property type="entry name" value="YknX_C"/>
    <property type="match status" value="1"/>
</dbReference>
<protein>
    <submittedName>
        <fullName evidence="8">MexH family multidrug efflux RND transporter periplasmic adaptor subunit</fullName>
    </submittedName>
</protein>
<dbReference type="Pfam" id="PF25917">
    <property type="entry name" value="BSH_RND"/>
    <property type="match status" value="1"/>
</dbReference>
<evidence type="ECO:0000259" key="7">
    <source>
        <dbReference type="Pfam" id="PF25989"/>
    </source>
</evidence>
<dbReference type="EMBL" id="BMDJ01000002">
    <property type="protein sequence ID" value="GGI23705.1"/>
    <property type="molecule type" value="Genomic_DNA"/>
</dbReference>
<evidence type="ECO:0000313" key="8">
    <source>
        <dbReference type="EMBL" id="GGI23705.1"/>
    </source>
</evidence>
<dbReference type="InterPro" id="IPR006143">
    <property type="entry name" value="RND_pump_MFP"/>
</dbReference>
<sequence length="350" mass="38037">MKKLSKIIVITVLVGIVVFTVFKLLSNKKEVEARVYRPAVNTKAIVQADTIKGAEFKIATPFLGSFSPSREVSIASETSGKVISVGIKEGSVVQAGSLVAHLDDGILRAQLSSAMVSLRNNQNTLKRYEAASTGVTQLQMDNARTQVLTSQAQIEQLTRQIKQYTIKAPFTGVITTRNFDLGAIVSPGNPMATLIDISMLKLEVSVPEKYIPQFKEGMEMDVKTDVYTDAVFKGKVNYISSDADVSHNYTVKFLVVNKTETPLRSGMYGNVIMGSSPLLNAISIPRSALLGSTQKPQVYVAENGIARLRNIEIGVSNDTRMQVTKGLKINDIVIIGGLVNLADGTRVEIR</sequence>
<dbReference type="Gene3D" id="2.40.50.100">
    <property type="match status" value="1"/>
</dbReference>
<feature type="domain" description="Multidrug resistance protein MdtA-like barrel-sandwich hybrid" evidence="5">
    <location>
        <begin position="70"/>
        <end position="194"/>
    </location>
</feature>
<evidence type="ECO:0000256" key="2">
    <source>
        <dbReference type="ARBA" id="ARBA00023054"/>
    </source>
</evidence>
<evidence type="ECO:0000313" key="9">
    <source>
        <dbReference type="Proteomes" id="UP000645390"/>
    </source>
</evidence>
<comment type="caution">
    <text evidence="8">The sequence shown here is derived from an EMBL/GenBank/DDBJ whole genome shotgun (WGS) entry which is preliminary data.</text>
</comment>
<dbReference type="InterPro" id="IPR058637">
    <property type="entry name" value="YknX-like_C"/>
</dbReference>
<name>A0ABQ2BEK6_9SPHI</name>
<dbReference type="PANTHER" id="PTHR30469:SF15">
    <property type="entry name" value="HLYD FAMILY OF SECRETION PROTEINS"/>
    <property type="match status" value="1"/>
</dbReference>
<gene>
    <name evidence="8" type="ORF">GCM10008119_08980</name>
</gene>
<dbReference type="Gene3D" id="2.40.420.20">
    <property type="match status" value="1"/>
</dbReference>
<keyword evidence="9" id="KW-1185">Reference proteome</keyword>
<keyword evidence="4" id="KW-1133">Transmembrane helix</keyword>
<accession>A0ABQ2BEK6</accession>
<dbReference type="NCBIfam" id="TIGR01730">
    <property type="entry name" value="RND_mfp"/>
    <property type="match status" value="1"/>
</dbReference>
<dbReference type="InterPro" id="IPR030190">
    <property type="entry name" value="MacA_alpha-hairpin_sf"/>
</dbReference>
<keyword evidence="2 3" id="KW-0175">Coiled coil</keyword>
<evidence type="ECO:0000256" key="1">
    <source>
        <dbReference type="ARBA" id="ARBA00009477"/>
    </source>
</evidence>
<evidence type="ECO:0000256" key="3">
    <source>
        <dbReference type="SAM" id="Coils"/>
    </source>
</evidence>
<evidence type="ECO:0000259" key="6">
    <source>
        <dbReference type="Pfam" id="PF25954"/>
    </source>
</evidence>
<dbReference type="Gene3D" id="2.40.30.170">
    <property type="match status" value="1"/>
</dbReference>
<feature type="domain" description="YknX-like C-terminal permuted SH3-like" evidence="7">
    <location>
        <begin position="282"/>
        <end position="349"/>
    </location>
</feature>
<keyword evidence="4" id="KW-0812">Transmembrane</keyword>
<evidence type="ECO:0000259" key="5">
    <source>
        <dbReference type="Pfam" id="PF25917"/>
    </source>
</evidence>
<dbReference type="Proteomes" id="UP000645390">
    <property type="component" value="Unassembled WGS sequence"/>
</dbReference>
<proteinExistence type="inferred from homology"/>
<dbReference type="InterPro" id="IPR058625">
    <property type="entry name" value="MdtA-like_BSH"/>
</dbReference>
<evidence type="ECO:0000256" key="4">
    <source>
        <dbReference type="SAM" id="Phobius"/>
    </source>
</evidence>
<dbReference type="PANTHER" id="PTHR30469">
    <property type="entry name" value="MULTIDRUG RESISTANCE PROTEIN MDTA"/>
    <property type="match status" value="1"/>
</dbReference>
<reference evidence="9" key="1">
    <citation type="journal article" date="2019" name="Int. J. Syst. Evol. Microbiol.">
        <title>The Global Catalogue of Microorganisms (GCM) 10K type strain sequencing project: providing services to taxonomists for standard genome sequencing and annotation.</title>
        <authorList>
            <consortium name="The Broad Institute Genomics Platform"/>
            <consortium name="The Broad Institute Genome Sequencing Center for Infectious Disease"/>
            <person name="Wu L."/>
            <person name="Ma J."/>
        </authorList>
    </citation>
    <scope>NUCLEOTIDE SEQUENCE [LARGE SCALE GENOMIC DNA]</scope>
    <source>
        <strain evidence="9">CCM 8939</strain>
    </source>
</reference>
<organism evidence="8 9">
    <name type="scientific">Pedobacter mendelii</name>
    <dbReference type="NCBI Taxonomy" id="1908240"/>
    <lineage>
        <taxon>Bacteria</taxon>
        <taxon>Pseudomonadati</taxon>
        <taxon>Bacteroidota</taxon>
        <taxon>Sphingobacteriia</taxon>
        <taxon>Sphingobacteriales</taxon>
        <taxon>Sphingobacteriaceae</taxon>
        <taxon>Pedobacter</taxon>
    </lineage>
</organism>